<protein>
    <submittedName>
        <fullName evidence="2">Nuclear transport factor 2 family protein</fullName>
    </submittedName>
</protein>
<dbReference type="Proteomes" id="UP001601303">
    <property type="component" value="Unassembled WGS sequence"/>
</dbReference>
<dbReference type="NCBIfam" id="TIGR02246">
    <property type="entry name" value="SgcJ/EcaC family oxidoreductase"/>
    <property type="match status" value="1"/>
</dbReference>
<sequence>MTTSIEPSVTAAVQTAIAAYAQALDGDRPDDIAALFTPDGVAEIVGMAKFEGREAIRQGFAGFAPQRPQLHLVANTVVTSATEDEVTATSNLAFFGRGDACWSVELVGRYDDVLRRHEGEWRFQYRTTTFLP</sequence>
<feature type="domain" description="SnoaL-like" evidence="1">
    <location>
        <begin position="11"/>
        <end position="127"/>
    </location>
</feature>
<dbReference type="EMBL" id="JBIAHM010000007">
    <property type="protein sequence ID" value="MFE9601129.1"/>
    <property type="molecule type" value="Genomic_DNA"/>
</dbReference>
<gene>
    <name evidence="2" type="ORF">ACFYNQ_21495</name>
</gene>
<comment type="caution">
    <text evidence="2">The sequence shown here is derived from an EMBL/GenBank/DDBJ whole genome shotgun (WGS) entry which is preliminary data.</text>
</comment>
<dbReference type="Gene3D" id="3.10.450.50">
    <property type="match status" value="1"/>
</dbReference>
<accession>A0ABW6M4R2</accession>
<dbReference type="CDD" id="cd00531">
    <property type="entry name" value="NTF2_like"/>
    <property type="match status" value="1"/>
</dbReference>
<dbReference type="InterPro" id="IPR011944">
    <property type="entry name" value="Steroid_delta5-4_isomerase"/>
</dbReference>
<dbReference type="InterPro" id="IPR037401">
    <property type="entry name" value="SnoaL-like"/>
</dbReference>
<evidence type="ECO:0000313" key="3">
    <source>
        <dbReference type="Proteomes" id="UP001601303"/>
    </source>
</evidence>
<dbReference type="SUPFAM" id="SSF54427">
    <property type="entry name" value="NTF2-like"/>
    <property type="match status" value="1"/>
</dbReference>
<proteinExistence type="predicted"/>
<organism evidence="2 3">
    <name type="scientific">Streptomyces hokutonensis</name>
    <dbReference type="NCBI Taxonomy" id="1306990"/>
    <lineage>
        <taxon>Bacteria</taxon>
        <taxon>Bacillati</taxon>
        <taxon>Actinomycetota</taxon>
        <taxon>Actinomycetes</taxon>
        <taxon>Kitasatosporales</taxon>
        <taxon>Streptomycetaceae</taxon>
        <taxon>Streptomyces</taxon>
    </lineage>
</organism>
<keyword evidence="3" id="KW-1185">Reference proteome</keyword>
<reference evidence="2 3" key="1">
    <citation type="submission" date="2024-10" db="EMBL/GenBank/DDBJ databases">
        <title>The Natural Products Discovery Center: Release of the First 8490 Sequenced Strains for Exploring Actinobacteria Biosynthetic Diversity.</title>
        <authorList>
            <person name="Kalkreuter E."/>
            <person name="Kautsar S.A."/>
            <person name="Yang D."/>
            <person name="Bader C.D."/>
            <person name="Teijaro C.N."/>
            <person name="Fluegel L."/>
            <person name="Davis C.M."/>
            <person name="Simpson J.R."/>
            <person name="Lauterbach L."/>
            <person name="Steele A.D."/>
            <person name="Gui C."/>
            <person name="Meng S."/>
            <person name="Li G."/>
            <person name="Viehrig K."/>
            <person name="Ye F."/>
            <person name="Su P."/>
            <person name="Kiefer A.F."/>
            <person name="Nichols A."/>
            <person name="Cepeda A.J."/>
            <person name="Yan W."/>
            <person name="Fan B."/>
            <person name="Jiang Y."/>
            <person name="Adhikari A."/>
            <person name="Zheng C.-J."/>
            <person name="Schuster L."/>
            <person name="Cowan T.M."/>
            <person name="Smanski M.J."/>
            <person name="Chevrette M.G."/>
            <person name="De Carvalho L.P.S."/>
            <person name="Shen B."/>
        </authorList>
    </citation>
    <scope>NUCLEOTIDE SEQUENCE [LARGE SCALE GENOMIC DNA]</scope>
    <source>
        <strain evidence="2 3">NPDC006488</strain>
    </source>
</reference>
<dbReference type="Pfam" id="PF13577">
    <property type="entry name" value="SnoaL_4"/>
    <property type="match status" value="1"/>
</dbReference>
<name>A0ABW6M4R2_9ACTN</name>
<evidence type="ECO:0000259" key="1">
    <source>
        <dbReference type="Pfam" id="PF13577"/>
    </source>
</evidence>
<dbReference type="RefSeq" id="WP_388108097.1">
    <property type="nucleotide sequence ID" value="NZ_JBIAHM010000007.1"/>
</dbReference>
<dbReference type="InterPro" id="IPR032710">
    <property type="entry name" value="NTF2-like_dom_sf"/>
</dbReference>
<evidence type="ECO:0000313" key="2">
    <source>
        <dbReference type="EMBL" id="MFE9601129.1"/>
    </source>
</evidence>